<accession>A0A392T761</accession>
<evidence type="ECO:0000313" key="2">
    <source>
        <dbReference type="Proteomes" id="UP000265520"/>
    </source>
</evidence>
<dbReference type="Proteomes" id="UP000265520">
    <property type="component" value="Unassembled WGS sequence"/>
</dbReference>
<reference evidence="1 2" key="1">
    <citation type="journal article" date="2018" name="Front. Plant Sci.">
        <title>Red Clover (Trifolium pratense) and Zigzag Clover (T. medium) - A Picture of Genomic Similarities and Differences.</title>
        <authorList>
            <person name="Dluhosova J."/>
            <person name="Istvanek J."/>
            <person name="Nedelnik J."/>
            <person name="Repkova J."/>
        </authorList>
    </citation>
    <scope>NUCLEOTIDE SEQUENCE [LARGE SCALE GENOMIC DNA]</scope>
    <source>
        <strain evidence="2">cv. 10/8</strain>
        <tissue evidence="1">Leaf</tissue>
    </source>
</reference>
<sequence>MSPSDNNAPDISSIAIVGLGGILPEYATENTHIVRNLTTV</sequence>
<name>A0A392T761_9FABA</name>
<keyword evidence="2" id="KW-1185">Reference proteome</keyword>
<dbReference type="AlphaFoldDB" id="A0A392T761"/>
<dbReference type="EMBL" id="LXQA010520894">
    <property type="protein sequence ID" value="MCI56941.1"/>
    <property type="molecule type" value="Genomic_DNA"/>
</dbReference>
<proteinExistence type="predicted"/>
<organism evidence="1 2">
    <name type="scientific">Trifolium medium</name>
    <dbReference type="NCBI Taxonomy" id="97028"/>
    <lineage>
        <taxon>Eukaryota</taxon>
        <taxon>Viridiplantae</taxon>
        <taxon>Streptophyta</taxon>
        <taxon>Embryophyta</taxon>
        <taxon>Tracheophyta</taxon>
        <taxon>Spermatophyta</taxon>
        <taxon>Magnoliopsida</taxon>
        <taxon>eudicotyledons</taxon>
        <taxon>Gunneridae</taxon>
        <taxon>Pentapetalae</taxon>
        <taxon>rosids</taxon>
        <taxon>fabids</taxon>
        <taxon>Fabales</taxon>
        <taxon>Fabaceae</taxon>
        <taxon>Papilionoideae</taxon>
        <taxon>50 kb inversion clade</taxon>
        <taxon>NPAAA clade</taxon>
        <taxon>Hologalegina</taxon>
        <taxon>IRL clade</taxon>
        <taxon>Trifolieae</taxon>
        <taxon>Trifolium</taxon>
    </lineage>
</organism>
<comment type="caution">
    <text evidence="1">The sequence shown here is derived from an EMBL/GenBank/DDBJ whole genome shotgun (WGS) entry which is preliminary data.</text>
</comment>
<protein>
    <submittedName>
        <fullName evidence="1">Uncharacterized protein</fullName>
    </submittedName>
</protein>
<feature type="non-terminal residue" evidence="1">
    <location>
        <position position="40"/>
    </location>
</feature>
<evidence type="ECO:0000313" key="1">
    <source>
        <dbReference type="EMBL" id="MCI56941.1"/>
    </source>
</evidence>